<dbReference type="Gene3D" id="1.10.1520.10">
    <property type="entry name" value="Ribonuclease III domain"/>
    <property type="match status" value="1"/>
</dbReference>
<dbReference type="HOGENOM" id="CLU_1647834_0_0_1"/>
<evidence type="ECO:0000313" key="3">
    <source>
        <dbReference type="Proteomes" id="UP000054279"/>
    </source>
</evidence>
<dbReference type="PROSITE" id="PS50142">
    <property type="entry name" value="RNASE_3_2"/>
    <property type="match status" value="1"/>
</dbReference>
<dbReference type="InterPro" id="IPR000999">
    <property type="entry name" value="RNase_III_dom"/>
</dbReference>
<name>A0A0C9W2C2_SPHS4</name>
<proteinExistence type="predicted"/>
<feature type="domain" description="RNase III" evidence="1">
    <location>
        <begin position="16"/>
        <end position="111"/>
    </location>
</feature>
<dbReference type="AlphaFoldDB" id="A0A0C9W2C2"/>
<dbReference type="CDD" id="cd00593">
    <property type="entry name" value="RIBOc"/>
    <property type="match status" value="1"/>
</dbReference>
<accession>A0A0C9W2C2</accession>
<protein>
    <recommendedName>
        <fullName evidence="1">RNase III domain-containing protein</fullName>
    </recommendedName>
</protein>
<keyword evidence="3" id="KW-1185">Reference proteome</keyword>
<sequence length="161" mass="18223">DTIWSRIGSWDTPEAKQRNEETEWAGDSLVALAMAAEIDEKYPELDDGPYRTILQALTCNLTFAYLSHKIKLASILVRPIGAPKWDTLPMSNKIFADLFEVVVAETFYALGFKGLRLWVHRVFEPLLDIAHHSYHSVKPKTSTEAHPGTLSLLFFLTMPGY</sequence>
<dbReference type="InterPro" id="IPR036389">
    <property type="entry name" value="RNase_III_sf"/>
</dbReference>
<feature type="non-terminal residue" evidence="2">
    <location>
        <position position="1"/>
    </location>
</feature>
<dbReference type="Proteomes" id="UP000054279">
    <property type="component" value="Unassembled WGS sequence"/>
</dbReference>
<dbReference type="SUPFAM" id="SSF69065">
    <property type="entry name" value="RNase III domain-like"/>
    <property type="match status" value="1"/>
</dbReference>
<evidence type="ECO:0000259" key="1">
    <source>
        <dbReference type="PROSITE" id="PS50142"/>
    </source>
</evidence>
<dbReference type="GO" id="GO:0004525">
    <property type="term" value="F:ribonuclease III activity"/>
    <property type="evidence" value="ECO:0007669"/>
    <property type="project" value="InterPro"/>
</dbReference>
<dbReference type="GO" id="GO:0006396">
    <property type="term" value="P:RNA processing"/>
    <property type="evidence" value="ECO:0007669"/>
    <property type="project" value="InterPro"/>
</dbReference>
<gene>
    <name evidence="2" type="ORF">M422DRAFT_29834</name>
</gene>
<organism evidence="2 3">
    <name type="scientific">Sphaerobolus stellatus (strain SS14)</name>
    <dbReference type="NCBI Taxonomy" id="990650"/>
    <lineage>
        <taxon>Eukaryota</taxon>
        <taxon>Fungi</taxon>
        <taxon>Dikarya</taxon>
        <taxon>Basidiomycota</taxon>
        <taxon>Agaricomycotina</taxon>
        <taxon>Agaricomycetes</taxon>
        <taxon>Phallomycetidae</taxon>
        <taxon>Geastrales</taxon>
        <taxon>Sphaerobolaceae</taxon>
        <taxon>Sphaerobolus</taxon>
    </lineage>
</organism>
<dbReference type="EMBL" id="KN837111">
    <property type="protein sequence ID" value="KIJ45765.1"/>
    <property type="molecule type" value="Genomic_DNA"/>
</dbReference>
<reference evidence="2 3" key="1">
    <citation type="submission" date="2014-06" db="EMBL/GenBank/DDBJ databases">
        <title>Evolutionary Origins and Diversification of the Mycorrhizal Mutualists.</title>
        <authorList>
            <consortium name="DOE Joint Genome Institute"/>
            <consortium name="Mycorrhizal Genomics Consortium"/>
            <person name="Kohler A."/>
            <person name="Kuo A."/>
            <person name="Nagy L.G."/>
            <person name="Floudas D."/>
            <person name="Copeland A."/>
            <person name="Barry K.W."/>
            <person name="Cichocki N."/>
            <person name="Veneault-Fourrey C."/>
            <person name="LaButti K."/>
            <person name="Lindquist E.A."/>
            <person name="Lipzen A."/>
            <person name="Lundell T."/>
            <person name="Morin E."/>
            <person name="Murat C."/>
            <person name="Riley R."/>
            <person name="Ohm R."/>
            <person name="Sun H."/>
            <person name="Tunlid A."/>
            <person name="Henrissat B."/>
            <person name="Grigoriev I.V."/>
            <person name="Hibbett D.S."/>
            <person name="Martin F."/>
        </authorList>
    </citation>
    <scope>NUCLEOTIDE SEQUENCE [LARGE SCALE GENOMIC DNA]</scope>
    <source>
        <strain evidence="2 3">SS14</strain>
    </source>
</reference>
<evidence type="ECO:0000313" key="2">
    <source>
        <dbReference type="EMBL" id="KIJ45765.1"/>
    </source>
</evidence>